<dbReference type="EMBL" id="UAUI01000002">
    <property type="protein sequence ID" value="SPZ37904.1"/>
    <property type="molecule type" value="Genomic_DNA"/>
</dbReference>
<name>A0AB38F9H2_RHOWR</name>
<sequence length="265" mass="29169">MPNPHEERIRAAFTRQAPTFEDARLNIAFTSSVPWLLDHVTPEAADVGLDVAGGTGIVSRALAPGVARVIAVDSTPAMIAEGRRRADVEELANVDFVRGTAEALPLASAAFTLVFTRFALHHLTDPRRAVVEMARVCRPGGRVVVMDLVASADPEIAERQDRMERLRDPSHVRMPPRGMIPQWLQECGLVVDRVADREVDRPVRQWLEQAMTEESAAAQVHEAFEAELGGGAETGMRPHRGTDGVSLWFHQLWEISVARTHPDVS</sequence>
<dbReference type="GO" id="GO:0008757">
    <property type="term" value="F:S-adenosylmethionine-dependent methyltransferase activity"/>
    <property type="evidence" value="ECO:0007669"/>
    <property type="project" value="InterPro"/>
</dbReference>
<dbReference type="EC" id="2.1.1.-" evidence="2"/>
<keyword evidence="2" id="KW-0808">Transferase</keyword>
<gene>
    <name evidence="2" type="primary">ycgJ_1</name>
    <name evidence="2" type="ORF">NCTC13229_01367</name>
</gene>
<dbReference type="InterPro" id="IPR013216">
    <property type="entry name" value="Methyltransf_11"/>
</dbReference>
<keyword evidence="2" id="KW-0489">Methyltransferase</keyword>
<accession>A0AB38F9H2</accession>
<dbReference type="Proteomes" id="UP000251211">
    <property type="component" value="Unassembled WGS sequence"/>
</dbReference>
<feature type="domain" description="Methyltransferase type 11" evidence="1">
    <location>
        <begin position="49"/>
        <end position="145"/>
    </location>
</feature>
<evidence type="ECO:0000313" key="3">
    <source>
        <dbReference type="Proteomes" id="UP000251211"/>
    </source>
</evidence>
<dbReference type="AlphaFoldDB" id="A0AB38F9H2"/>
<proteinExistence type="predicted"/>
<reference evidence="2 3" key="1">
    <citation type="submission" date="2018-06" db="EMBL/GenBank/DDBJ databases">
        <authorList>
            <consortium name="Pathogen Informatics"/>
            <person name="Doyle S."/>
        </authorList>
    </citation>
    <scope>NUCLEOTIDE SEQUENCE [LARGE SCALE GENOMIC DNA]</scope>
    <source>
        <strain evidence="2 3">NCTC13229</strain>
    </source>
</reference>
<dbReference type="GO" id="GO:0032259">
    <property type="term" value="P:methylation"/>
    <property type="evidence" value="ECO:0007669"/>
    <property type="project" value="UniProtKB-KW"/>
</dbReference>
<dbReference type="InterPro" id="IPR029063">
    <property type="entry name" value="SAM-dependent_MTases_sf"/>
</dbReference>
<dbReference type="PANTHER" id="PTHR43591:SF24">
    <property type="entry name" value="2-METHOXY-6-POLYPRENYL-1,4-BENZOQUINOL METHYLASE, MITOCHONDRIAL"/>
    <property type="match status" value="1"/>
</dbReference>
<dbReference type="Gene3D" id="3.40.50.150">
    <property type="entry name" value="Vaccinia Virus protein VP39"/>
    <property type="match status" value="1"/>
</dbReference>
<evidence type="ECO:0000313" key="2">
    <source>
        <dbReference type="EMBL" id="SPZ37904.1"/>
    </source>
</evidence>
<organism evidence="2 3">
    <name type="scientific">Rhodococcus wratislaviensis</name>
    <name type="common">Tsukamurella wratislaviensis</name>
    <dbReference type="NCBI Taxonomy" id="44752"/>
    <lineage>
        <taxon>Bacteria</taxon>
        <taxon>Bacillati</taxon>
        <taxon>Actinomycetota</taxon>
        <taxon>Actinomycetes</taxon>
        <taxon>Mycobacteriales</taxon>
        <taxon>Nocardiaceae</taxon>
        <taxon>Rhodococcus</taxon>
    </lineage>
</organism>
<dbReference type="CDD" id="cd02440">
    <property type="entry name" value="AdoMet_MTases"/>
    <property type="match status" value="1"/>
</dbReference>
<dbReference type="Pfam" id="PF08241">
    <property type="entry name" value="Methyltransf_11"/>
    <property type="match status" value="1"/>
</dbReference>
<dbReference type="RefSeq" id="WP_160118498.1">
    <property type="nucleotide sequence ID" value="NZ_QTTP01000001.1"/>
</dbReference>
<protein>
    <submittedName>
        <fullName evidence="2">Methyltransferase</fullName>
        <ecNumber evidence="2">2.1.1.-</ecNumber>
    </submittedName>
</protein>
<comment type="caution">
    <text evidence="2">The sequence shown here is derived from an EMBL/GenBank/DDBJ whole genome shotgun (WGS) entry which is preliminary data.</text>
</comment>
<evidence type="ECO:0000259" key="1">
    <source>
        <dbReference type="Pfam" id="PF08241"/>
    </source>
</evidence>
<dbReference type="SUPFAM" id="SSF53335">
    <property type="entry name" value="S-adenosyl-L-methionine-dependent methyltransferases"/>
    <property type="match status" value="1"/>
</dbReference>
<dbReference type="PANTHER" id="PTHR43591">
    <property type="entry name" value="METHYLTRANSFERASE"/>
    <property type="match status" value="1"/>
</dbReference>